<dbReference type="Pfam" id="PF03941">
    <property type="entry name" value="INCENP_ARK-bind"/>
    <property type="match status" value="1"/>
</dbReference>
<evidence type="ECO:0000256" key="5">
    <source>
        <dbReference type="ARBA" id="ARBA00023212"/>
    </source>
</evidence>
<feature type="compositionally biased region" description="Basic and acidic residues" evidence="7">
    <location>
        <begin position="1246"/>
        <end position="1271"/>
    </location>
</feature>
<evidence type="ECO:0000256" key="2">
    <source>
        <dbReference type="ARBA" id="ARBA00004186"/>
    </source>
</evidence>
<feature type="domain" description="Inner centromere protein ARK-binding" evidence="8">
    <location>
        <begin position="1410"/>
        <end position="1464"/>
    </location>
</feature>
<evidence type="ECO:0000256" key="1">
    <source>
        <dbReference type="ARBA" id="ARBA00004123"/>
    </source>
</evidence>
<dbReference type="PANTHER" id="PTHR13738:SF1">
    <property type="entry name" value="TROPONIN I"/>
    <property type="match status" value="1"/>
</dbReference>
<feature type="region of interest" description="Disordered" evidence="7">
    <location>
        <begin position="1242"/>
        <end position="1298"/>
    </location>
</feature>
<dbReference type="EnsemblPlants" id="Kaladp0051s0022.1.v1.1">
    <property type="protein sequence ID" value="Kaladp0051s0022.1.v1.1"/>
    <property type="gene ID" value="Kaladp0051s0022.v1.1"/>
</dbReference>
<dbReference type="InterPro" id="IPR050875">
    <property type="entry name" value="Troponin_I"/>
</dbReference>
<protein>
    <recommendedName>
        <fullName evidence="8">Inner centromere protein ARK-binding domain-containing protein</fullName>
    </recommendedName>
</protein>
<feature type="compositionally biased region" description="Polar residues" evidence="7">
    <location>
        <begin position="522"/>
        <end position="531"/>
    </location>
</feature>
<name>A0A7N0U1K8_KALFE</name>
<feature type="region of interest" description="Disordered" evidence="7">
    <location>
        <begin position="1040"/>
        <end position="1068"/>
    </location>
</feature>
<evidence type="ECO:0000313" key="9">
    <source>
        <dbReference type="EnsemblPlants" id="Kaladp0051s0022.3.v1.1"/>
    </source>
</evidence>
<keyword evidence="4" id="KW-0963">Cytoplasm</keyword>
<evidence type="ECO:0000256" key="7">
    <source>
        <dbReference type="SAM" id="MobiDB-lite"/>
    </source>
</evidence>
<feature type="compositionally biased region" description="Polar residues" evidence="7">
    <location>
        <begin position="1058"/>
        <end position="1068"/>
    </location>
</feature>
<feature type="region of interest" description="Disordered" evidence="7">
    <location>
        <begin position="499"/>
        <end position="531"/>
    </location>
</feature>
<dbReference type="Gramene" id="Kaladp0051s0022.3.v1.1">
    <property type="protein sequence ID" value="Kaladp0051s0022.3.v1.1"/>
    <property type="gene ID" value="Kaladp0051s0022.v1.1"/>
</dbReference>
<evidence type="ECO:0000256" key="3">
    <source>
        <dbReference type="ARBA" id="ARBA00010042"/>
    </source>
</evidence>
<evidence type="ECO:0000256" key="6">
    <source>
        <dbReference type="ARBA" id="ARBA00023242"/>
    </source>
</evidence>
<keyword evidence="10" id="KW-1185">Reference proteome</keyword>
<dbReference type="InterPro" id="IPR005635">
    <property type="entry name" value="Inner_centromere_prot_ARK-bd"/>
</dbReference>
<feature type="compositionally biased region" description="Basic and acidic residues" evidence="7">
    <location>
        <begin position="501"/>
        <end position="517"/>
    </location>
</feature>
<organism evidence="9 10">
    <name type="scientific">Kalanchoe fedtschenkoi</name>
    <name type="common">Lavender scallops</name>
    <name type="synonym">South American air plant</name>
    <dbReference type="NCBI Taxonomy" id="63787"/>
    <lineage>
        <taxon>Eukaryota</taxon>
        <taxon>Viridiplantae</taxon>
        <taxon>Streptophyta</taxon>
        <taxon>Embryophyta</taxon>
        <taxon>Tracheophyta</taxon>
        <taxon>Spermatophyta</taxon>
        <taxon>Magnoliopsida</taxon>
        <taxon>eudicotyledons</taxon>
        <taxon>Gunneridae</taxon>
        <taxon>Pentapetalae</taxon>
        <taxon>Saxifragales</taxon>
        <taxon>Crassulaceae</taxon>
        <taxon>Kalanchoe</taxon>
    </lineage>
</organism>
<feature type="region of interest" description="Disordered" evidence="7">
    <location>
        <begin position="1125"/>
        <end position="1154"/>
    </location>
</feature>
<comment type="subcellular location">
    <subcellularLocation>
        <location evidence="2">Cytoplasm</location>
        <location evidence="2">Cytoskeleton</location>
        <location evidence="2">Spindle</location>
    </subcellularLocation>
    <subcellularLocation>
        <location evidence="1">Nucleus</location>
    </subcellularLocation>
</comment>
<feature type="compositionally biased region" description="Basic and acidic residues" evidence="7">
    <location>
        <begin position="1278"/>
        <end position="1298"/>
    </location>
</feature>
<dbReference type="PANTHER" id="PTHR13738">
    <property type="entry name" value="TROPONIN I"/>
    <property type="match status" value="1"/>
</dbReference>
<dbReference type="GO" id="GO:0005819">
    <property type="term" value="C:spindle"/>
    <property type="evidence" value="ECO:0007669"/>
    <property type="project" value="UniProtKB-SubCell"/>
</dbReference>
<dbReference type="GO" id="GO:0005634">
    <property type="term" value="C:nucleus"/>
    <property type="evidence" value="ECO:0007669"/>
    <property type="project" value="UniProtKB-SubCell"/>
</dbReference>
<proteinExistence type="inferred from homology"/>
<reference evidence="9" key="1">
    <citation type="submission" date="2021-01" db="UniProtKB">
        <authorList>
            <consortium name="EnsemblPlants"/>
        </authorList>
    </citation>
    <scope>IDENTIFICATION</scope>
</reference>
<sequence length="1473" mass="163812">MSAPIEKLIAQIFHRKDSIIEQVRHQVELYDQQLASKLVIQGIEPPPWLWNHQPPSHSSEINKQKLISELLLPHPQQAVPYFNDFHYSNISAPACHFDHLDEPLGTICFDDVGYVPDISVEVQTADSSPQQQTATRLDCELDLSCTEFKRSKSRQRALELRSSVKSGSKQHAQEEKISVIPSWDSTLCKIDVPNSNHVEKPESGEYSDILHYDGDESEGIMMRFSDDNNSGGSLPIQHLNHGDRVCKGNTSGAEPSGQINKPTESTDILCTQREGNDVPEGINIQSCKGNRISVPESSQRFEHVCGSIDHVPKSKSVGALCSGHMNKSTQFEGSLIIDIGDVKPEDLNVQCFKGNNNSEEVPIEAKHSQQFLHEFDSAELDICCVGKTIGAVSGGHMDDNVTESLEMVSTSAVACGYSSTDAAVTIDDLSNAKRKAKSPSRTTWSGNSCQKLSDGVSALHAANLDGEIGSAFSSESLHDPTHAFELPVLQRAFSISGKSSGLKEERPEDHMSNEKVLGDFSGSPTKSESSMQKYSELVQIVSDDKEGDISRETSLCKSLQNHDHVVESMRPVTPSDIIAITEKGEKEFSGKRNRSKSSAMTYSELHSLSSLPKGTTSLLEADELKVLITEAEVPLLQSATVRKRYLQMEEASSSLKVEQFDPKNMKDGYAKKPHSPSGEKGWRIVQEKHGTLVEPATISLIRSSVEIINPAACDYSLVNDDVHDQATKFGLQSQYSKMTSPILKDSSNMQVAKDHVGIEKMEKTEATASQVKATSFSIRRTLGKGETEDSLRYSIQEAEQPTDNSMMGETRSKCFLEGGNLFSDMEAKLNKEHHKHETLSTGSTLERESYAAGVREKGFVDARCIDMMGNDQSMPVLEGFIVDTCDGEPAFAGGETVYEESCHQSCSSSWSSILERLCHSASRNDPMSNFPMTYRLHKTSDLYQSVPNGLLEHMPMVNDYSNKKLKQKSYSEGQHVSTDPFNISVSTPYASPVRKKWDRSALSSGLRGQGSLNSNLGCFTIEEDPGNCDGIGNREENAEAPLSHAPCLKSSSKRNRPSDITENFQNPPLSVSANENFMFTSHKDSAGMEFNLNGALSQLKQMDGKKISNKKRRINDVKVNSKFSEGEKIGKRVTDSQKKSKSQKHEHLENPNTMMGISYEQKVLRSNNIVSNISSFIPLVQQKKAATNVTGKRDVKVRALGAAEAAKRLEEKKENERKMKKEAWKAEKARLEKENLLQQELKKKKKEEEQKKKEAEMAAKKRHREEEEKKEKLGKRRRIEEARKQQHEQGKKQGDDNLKKEIRHQAAGVKVLPNREPSSELEQYKKIDMGGGKCKVPTDFEDKSRTLLNDPKTMLCDPNGCNFLVKACKTVGGDGSLNMVMSGMNAIAERNLKVEAEGQQSYEISPYQVSDDEDEEDDNDRRKWKLVPAWASKNNLAEAAIFTEQHMDPYEILVPVSFCSIDEVLVPRRLQQK</sequence>
<dbReference type="Proteomes" id="UP000594263">
    <property type="component" value="Unplaced"/>
</dbReference>
<evidence type="ECO:0000259" key="8">
    <source>
        <dbReference type="Pfam" id="PF03941"/>
    </source>
</evidence>
<dbReference type="EnsemblPlants" id="Kaladp0051s0022.3.v1.1">
    <property type="protein sequence ID" value="Kaladp0051s0022.3.v1.1"/>
    <property type="gene ID" value="Kaladp0051s0022.v1.1"/>
</dbReference>
<dbReference type="Gramene" id="Kaladp0051s0022.1.v1.1">
    <property type="protein sequence ID" value="Kaladp0051s0022.1.v1.1"/>
    <property type="gene ID" value="Kaladp0051s0022.v1.1"/>
</dbReference>
<keyword evidence="5" id="KW-0206">Cytoskeleton</keyword>
<evidence type="ECO:0000256" key="4">
    <source>
        <dbReference type="ARBA" id="ARBA00022490"/>
    </source>
</evidence>
<feature type="compositionally biased region" description="Basic and acidic residues" evidence="7">
    <location>
        <begin position="1125"/>
        <end position="1149"/>
    </location>
</feature>
<accession>A0A7N0U1K8</accession>
<evidence type="ECO:0000313" key="10">
    <source>
        <dbReference type="Proteomes" id="UP000594263"/>
    </source>
</evidence>
<comment type="similarity">
    <text evidence="3">Belongs to the INCENP family.</text>
</comment>
<keyword evidence="6" id="KW-0539">Nucleus</keyword>